<dbReference type="InterPro" id="IPR003439">
    <property type="entry name" value="ABC_transporter-like_ATP-bd"/>
</dbReference>
<evidence type="ECO:0000256" key="4">
    <source>
        <dbReference type="ARBA" id="ARBA00022737"/>
    </source>
</evidence>
<dbReference type="PROSITE" id="PS50893">
    <property type="entry name" value="ABC_TRANSPORTER_2"/>
    <property type="match status" value="2"/>
</dbReference>
<dbReference type="PANTHER" id="PTHR43790">
    <property type="entry name" value="CARBOHYDRATE TRANSPORT ATP-BINDING PROTEIN MG119-RELATED"/>
    <property type="match status" value="1"/>
</dbReference>
<keyword evidence="4" id="KW-0677">Repeat</keyword>
<dbReference type="InterPro" id="IPR027417">
    <property type="entry name" value="P-loop_NTPase"/>
</dbReference>
<protein>
    <submittedName>
        <fullName evidence="10">Sugar ABC transporter ATP-binding protein</fullName>
    </submittedName>
</protein>
<comment type="caution">
    <text evidence="10">The sequence shown here is derived from an EMBL/GenBank/DDBJ whole genome shotgun (WGS) entry which is preliminary data.</text>
</comment>
<keyword evidence="2" id="KW-1003">Cell membrane</keyword>
<evidence type="ECO:0000256" key="8">
    <source>
        <dbReference type="ARBA" id="ARBA00023136"/>
    </source>
</evidence>
<evidence type="ECO:0000256" key="6">
    <source>
        <dbReference type="ARBA" id="ARBA00022840"/>
    </source>
</evidence>
<dbReference type="SUPFAM" id="SSF52540">
    <property type="entry name" value="P-loop containing nucleoside triphosphate hydrolases"/>
    <property type="match status" value="2"/>
</dbReference>
<keyword evidence="11" id="KW-1185">Reference proteome</keyword>
<sequence length="512" mass="55544">MDSARLEVHNTSKTFGSARVLDRAELTVAPGEVHGLIGQNGSGKSTLIKILSGFHTPDGGAEIRFNGARLGPPMRPKRLADAGLTFVHQDLGLVPRLSVVENVRVGRLRHGRFSRRVRWQHEAALVAESLAFLGSDIDPWTPVAQLTLPQRGVVAIARALQGRDRERSCVVLDEATQNLPKEVLPEFYQIIRRLTAEGTSIVLVSHRLDEILDLTDRVTVLRDGRVVGGGIRTAESSEGELMELMLGYEVERDRIDRPDRDSSQPPALTCEDLFAGTLRSASFTVRRGEIVGVTGAVDAGHDELPYVIAGARPASAGRISVNDESLAARALDVARASRLGIALVPRDRSGEGLAMTLSLLENLTVPRIHGRRWRFWLGRSWQRREFSRAVELLGIVPPRPDLAAGQLSGGNQQKLLVSKWLLQNPAVLVLHEPTQAVDVGARRELLLALRRAADETGMAVLISSIEAEDLASVCDRVLVLDGGAVAHELAGELDADLILEKSFALAEPSAAS</sequence>
<keyword evidence="7" id="KW-1278">Translocase</keyword>
<evidence type="ECO:0000256" key="2">
    <source>
        <dbReference type="ARBA" id="ARBA00022475"/>
    </source>
</evidence>
<keyword evidence="5" id="KW-0547">Nucleotide-binding</keyword>
<dbReference type="GO" id="GO:0005524">
    <property type="term" value="F:ATP binding"/>
    <property type="evidence" value="ECO:0007669"/>
    <property type="project" value="UniProtKB-KW"/>
</dbReference>
<keyword evidence="1" id="KW-0813">Transport</keyword>
<evidence type="ECO:0000313" key="11">
    <source>
        <dbReference type="Proteomes" id="UP001501570"/>
    </source>
</evidence>
<dbReference type="SMART" id="SM00382">
    <property type="entry name" value="AAA"/>
    <property type="match status" value="1"/>
</dbReference>
<feature type="domain" description="ABC transporter" evidence="9">
    <location>
        <begin position="6"/>
        <end position="248"/>
    </location>
</feature>
<gene>
    <name evidence="10" type="ORF">GCM10023322_44850</name>
</gene>
<evidence type="ECO:0000256" key="1">
    <source>
        <dbReference type="ARBA" id="ARBA00022448"/>
    </source>
</evidence>
<reference evidence="11" key="1">
    <citation type="journal article" date="2019" name="Int. J. Syst. Evol. Microbiol.">
        <title>The Global Catalogue of Microorganisms (GCM) 10K type strain sequencing project: providing services to taxonomists for standard genome sequencing and annotation.</title>
        <authorList>
            <consortium name="The Broad Institute Genomics Platform"/>
            <consortium name="The Broad Institute Genome Sequencing Center for Infectious Disease"/>
            <person name="Wu L."/>
            <person name="Ma J."/>
        </authorList>
    </citation>
    <scope>NUCLEOTIDE SEQUENCE [LARGE SCALE GENOMIC DNA]</scope>
    <source>
        <strain evidence="11">JCM 18304</strain>
    </source>
</reference>
<dbReference type="Proteomes" id="UP001501570">
    <property type="component" value="Unassembled WGS sequence"/>
</dbReference>
<dbReference type="Pfam" id="PF00005">
    <property type="entry name" value="ABC_tran"/>
    <property type="match status" value="2"/>
</dbReference>
<evidence type="ECO:0000256" key="3">
    <source>
        <dbReference type="ARBA" id="ARBA00022597"/>
    </source>
</evidence>
<keyword evidence="3" id="KW-0762">Sugar transport</keyword>
<dbReference type="InterPro" id="IPR050107">
    <property type="entry name" value="ABC_carbohydrate_import_ATPase"/>
</dbReference>
<evidence type="ECO:0000256" key="5">
    <source>
        <dbReference type="ARBA" id="ARBA00022741"/>
    </source>
</evidence>
<accession>A0ABP9S1F9</accession>
<dbReference type="CDD" id="cd03216">
    <property type="entry name" value="ABC_Carb_Monos_I"/>
    <property type="match status" value="1"/>
</dbReference>
<feature type="domain" description="ABC transporter" evidence="9">
    <location>
        <begin position="250"/>
        <end position="507"/>
    </location>
</feature>
<evidence type="ECO:0000259" key="9">
    <source>
        <dbReference type="PROSITE" id="PS50893"/>
    </source>
</evidence>
<dbReference type="RefSeq" id="WP_345632499.1">
    <property type="nucleotide sequence ID" value="NZ_BAABJQ010000013.1"/>
</dbReference>
<dbReference type="Gene3D" id="3.40.50.300">
    <property type="entry name" value="P-loop containing nucleotide triphosphate hydrolases"/>
    <property type="match status" value="2"/>
</dbReference>
<evidence type="ECO:0000313" key="10">
    <source>
        <dbReference type="EMBL" id="GAA5190212.1"/>
    </source>
</evidence>
<keyword evidence="8" id="KW-0472">Membrane</keyword>
<dbReference type="EMBL" id="BAABJQ010000013">
    <property type="protein sequence ID" value="GAA5190212.1"/>
    <property type="molecule type" value="Genomic_DNA"/>
</dbReference>
<name>A0ABP9S1F9_9ACTN</name>
<dbReference type="PROSITE" id="PS00211">
    <property type="entry name" value="ABC_TRANSPORTER_1"/>
    <property type="match status" value="1"/>
</dbReference>
<proteinExistence type="predicted"/>
<evidence type="ECO:0000256" key="7">
    <source>
        <dbReference type="ARBA" id="ARBA00022967"/>
    </source>
</evidence>
<keyword evidence="6 10" id="KW-0067">ATP-binding</keyword>
<organism evidence="10 11">
    <name type="scientific">Rugosimonospora acidiphila</name>
    <dbReference type="NCBI Taxonomy" id="556531"/>
    <lineage>
        <taxon>Bacteria</taxon>
        <taxon>Bacillati</taxon>
        <taxon>Actinomycetota</taxon>
        <taxon>Actinomycetes</taxon>
        <taxon>Micromonosporales</taxon>
        <taxon>Micromonosporaceae</taxon>
        <taxon>Rugosimonospora</taxon>
    </lineage>
</organism>
<dbReference type="PANTHER" id="PTHR43790:SF3">
    <property type="entry name" value="D-ALLOSE IMPORT ATP-BINDING PROTEIN ALSA-RELATED"/>
    <property type="match status" value="1"/>
</dbReference>
<dbReference type="InterPro" id="IPR003593">
    <property type="entry name" value="AAA+_ATPase"/>
</dbReference>
<dbReference type="InterPro" id="IPR017871">
    <property type="entry name" value="ABC_transporter-like_CS"/>
</dbReference>